<dbReference type="GO" id="GO:0016137">
    <property type="term" value="P:glycoside metabolic process"/>
    <property type="evidence" value="ECO:0007669"/>
    <property type="project" value="UniProtKB-ARBA"/>
</dbReference>
<dbReference type="SUPFAM" id="SSF102588">
    <property type="entry name" value="LmbE-like"/>
    <property type="match status" value="1"/>
</dbReference>
<dbReference type="Pfam" id="PF02585">
    <property type="entry name" value="PIG-L"/>
    <property type="match status" value="1"/>
</dbReference>
<dbReference type="Gene3D" id="3.40.50.10320">
    <property type="entry name" value="LmbE-like"/>
    <property type="match status" value="1"/>
</dbReference>
<evidence type="ECO:0000256" key="3">
    <source>
        <dbReference type="SAM" id="Phobius"/>
    </source>
</evidence>
<keyword evidence="1" id="KW-0862">Zinc</keyword>
<dbReference type="AlphaFoldDB" id="A0A2S9PXJ3"/>
<keyword evidence="3" id="KW-0812">Transmembrane</keyword>
<feature type="region of interest" description="Disordered" evidence="2">
    <location>
        <begin position="106"/>
        <end position="125"/>
    </location>
</feature>
<keyword evidence="3" id="KW-0472">Membrane</keyword>
<dbReference type="OrthoDB" id="6064917at2"/>
<proteinExistence type="predicted"/>
<keyword evidence="3" id="KW-1133">Transmembrane helix</keyword>
<dbReference type="EMBL" id="PVLV01000142">
    <property type="protein sequence ID" value="PRH79138.1"/>
    <property type="molecule type" value="Genomic_DNA"/>
</dbReference>
<accession>A0A2S9PXJ3</accession>
<organism evidence="4 5">
    <name type="scientific">Streptomyces solincola</name>
    <dbReference type="NCBI Taxonomy" id="2100817"/>
    <lineage>
        <taxon>Bacteria</taxon>
        <taxon>Bacillati</taxon>
        <taxon>Actinomycetota</taxon>
        <taxon>Actinomycetes</taxon>
        <taxon>Kitasatosporales</taxon>
        <taxon>Streptomycetaceae</taxon>
        <taxon>Streptomyces</taxon>
    </lineage>
</organism>
<dbReference type="PANTHER" id="PTHR12993">
    <property type="entry name" value="N-ACETYLGLUCOSAMINYL-PHOSPHATIDYLINOSITOL DE-N-ACETYLASE-RELATED"/>
    <property type="match status" value="1"/>
</dbReference>
<dbReference type="Proteomes" id="UP000239322">
    <property type="component" value="Unassembled WGS sequence"/>
</dbReference>
<reference evidence="4 5" key="1">
    <citation type="submission" date="2018-03" db="EMBL/GenBank/DDBJ databases">
        <title>Novel Streptomyces sp. from soil.</title>
        <authorList>
            <person name="Tan G.Y.A."/>
            <person name="Lee Z.Y."/>
        </authorList>
    </citation>
    <scope>NUCLEOTIDE SEQUENCE [LARGE SCALE GENOMIC DNA]</scope>
    <source>
        <strain evidence="4 5">ST5x</strain>
    </source>
</reference>
<dbReference type="InterPro" id="IPR024078">
    <property type="entry name" value="LmbE-like_dom_sf"/>
</dbReference>
<evidence type="ECO:0000313" key="4">
    <source>
        <dbReference type="EMBL" id="PRH79138.1"/>
    </source>
</evidence>
<dbReference type="GO" id="GO:0016811">
    <property type="term" value="F:hydrolase activity, acting on carbon-nitrogen (but not peptide) bonds, in linear amides"/>
    <property type="evidence" value="ECO:0007669"/>
    <property type="project" value="TreeGrafter"/>
</dbReference>
<comment type="caution">
    <text evidence="4">The sequence shown here is derived from an EMBL/GenBank/DDBJ whole genome shotgun (WGS) entry which is preliminary data.</text>
</comment>
<name>A0A2S9PXJ3_9ACTN</name>
<keyword evidence="5" id="KW-1185">Reference proteome</keyword>
<sequence>MTSRRPAGRLTAAVPSAVRRGVLVAAPIAALLGITGGVLVATTGSSDASDVPSRGVPEALAVKPVRTGGESVVQFMSHPDDDLFFMNPDTSQSISSGRSLTSVYLTAGESDGRNSRRQDPRPRADKAAYAEARQNGIRAAYAEMATGDRTSPWDRTAITTAGGARAELDTLRARPQISLVWLQLKEAGTVSDDRPNSLRGLWDGRTDALASQLAAGSPVRDDFAYSREQVIDTIDGVLRRFRPTFVRMLDPTPGLNDRTGRLSDHQDHMYGARFVQAGLARYAERPGRPAFGVQNYLGYSTGSLPHSLDRGTFEAKLRTLKTYAWSDHTDHCGDPAGCGDRKVAARPAGRDWAQSVRYARSGSASWVQPGARPGELYGFGVLDGRLAVWHRPDAGADWAGPVLQDGAGLDGGVVPVRLPDGRLSVYGTRTELGAAGGGYRREVAVRTQASPGGLFGPWRSLGSPEPGDAATGSDISMPAVVVDRAGRASVYVRDGRHAMSVAVQRPDGGYGSWRPAGGKDLHGDPVAAVDAAGRGYVFAATPRTVLAWTTRPRTGAASGPVATGLPATTVALSAVPDGQDGVRLWFREPVSGDARSARFVGGGRPAGPVTEVGGGRSGHGSVVAAPDGGGLALRGRPGGLSLSPAPGRPWTGGGGPLFAGAPATAPGGVAALTLDGRLTWTPWATAASH</sequence>
<feature type="compositionally biased region" description="Basic and acidic residues" evidence="2">
    <location>
        <begin position="110"/>
        <end position="125"/>
    </location>
</feature>
<evidence type="ECO:0000256" key="1">
    <source>
        <dbReference type="ARBA" id="ARBA00022833"/>
    </source>
</evidence>
<evidence type="ECO:0000256" key="2">
    <source>
        <dbReference type="SAM" id="MobiDB-lite"/>
    </source>
</evidence>
<feature type="transmembrane region" description="Helical" evidence="3">
    <location>
        <begin position="21"/>
        <end position="41"/>
    </location>
</feature>
<evidence type="ECO:0000313" key="5">
    <source>
        <dbReference type="Proteomes" id="UP000239322"/>
    </source>
</evidence>
<gene>
    <name evidence="4" type="ORF">C6N75_11180</name>
</gene>
<dbReference type="InterPro" id="IPR003737">
    <property type="entry name" value="GlcNAc_PI_deacetylase-related"/>
</dbReference>
<feature type="region of interest" description="Disordered" evidence="2">
    <location>
        <begin position="596"/>
        <end position="618"/>
    </location>
</feature>
<protein>
    <submittedName>
        <fullName evidence="4">PIG-L family deacetylase</fullName>
    </submittedName>
</protein>
<dbReference type="PANTHER" id="PTHR12993:SF26">
    <property type="entry name" value="1D-MYO-INOSITOL 2-ACETAMIDO-2-DEOXY-ALPHA-D-GLUCOPYRANOSIDE DEACETYLASE"/>
    <property type="match status" value="1"/>
</dbReference>